<dbReference type="AlphaFoldDB" id="A0A4S2L8M5"/>
<evidence type="ECO:0000256" key="1">
    <source>
        <dbReference type="SAM" id="MobiDB-lite"/>
    </source>
</evidence>
<proteinExistence type="predicted"/>
<protein>
    <submittedName>
        <fullName evidence="2">Uncharacterized protein</fullName>
    </submittedName>
</protein>
<evidence type="ECO:0000313" key="3">
    <source>
        <dbReference type="Proteomes" id="UP000308267"/>
    </source>
</evidence>
<dbReference type="Proteomes" id="UP000308267">
    <property type="component" value="Unassembled WGS sequence"/>
</dbReference>
<sequence length="163" mass="18451">MLFLFRMVVTDRMWARVMWIVGPSRCCSTSFTTEYEYKNGIPSLSVIAVATRPLRKLRQSQLKSRGSLRTAIRDDTTNFPNHLNGVIREQFGSQKCRIIQGQFRLLTLVPRVLHTASNKTSADTGDIFHDPNKSPSTHKPQVSVNVAQQHGDFTPSPVFTSHH</sequence>
<dbReference type="EMBL" id="SJOL01008908">
    <property type="protein sequence ID" value="TGZ59323.1"/>
    <property type="molecule type" value="Genomic_DNA"/>
</dbReference>
<evidence type="ECO:0000313" key="2">
    <source>
        <dbReference type="EMBL" id="TGZ59323.1"/>
    </source>
</evidence>
<feature type="compositionally biased region" description="Polar residues" evidence="1">
    <location>
        <begin position="133"/>
        <end position="142"/>
    </location>
</feature>
<comment type="caution">
    <text evidence="2">The sequence shown here is derived from an EMBL/GenBank/DDBJ whole genome shotgun (WGS) entry which is preliminary data.</text>
</comment>
<name>A0A4S2L8M5_OPIFE</name>
<organism evidence="2 3">
    <name type="scientific">Opisthorchis felineus</name>
    <dbReference type="NCBI Taxonomy" id="147828"/>
    <lineage>
        <taxon>Eukaryota</taxon>
        <taxon>Metazoa</taxon>
        <taxon>Spiralia</taxon>
        <taxon>Lophotrochozoa</taxon>
        <taxon>Platyhelminthes</taxon>
        <taxon>Trematoda</taxon>
        <taxon>Digenea</taxon>
        <taxon>Opisthorchiida</taxon>
        <taxon>Opisthorchiata</taxon>
        <taxon>Opisthorchiidae</taxon>
        <taxon>Opisthorchis</taxon>
    </lineage>
</organism>
<keyword evidence="3" id="KW-1185">Reference proteome</keyword>
<feature type="region of interest" description="Disordered" evidence="1">
    <location>
        <begin position="120"/>
        <end position="142"/>
    </location>
</feature>
<gene>
    <name evidence="2" type="ORF">CRM22_009148</name>
</gene>
<accession>A0A4S2L8M5</accession>
<reference evidence="2 3" key="1">
    <citation type="journal article" date="2019" name="BMC Genomics">
        <title>New insights from Opisthorchis felineus genome: update on genomics of the epidemiologically important liver flukes.</title>
        <authorList>
            <person name="Ershov N.I."/>
            <person name="Mordvinov V.A."/>
            <person name="Prokhortchouk E.B."/>
            <person name="Pakharukova M.Y."/>
            <person name="Gunbin K.V."/>
            <person name="Ustyantsev K."/>
            <person name="Genaev M.A."/>
            <person name="Blinov A.G."/>
            <person name="Mazur A."/>
            <person name="Boulygina E."/>
            <person name="Tsygankova S."/>
            <person name="Khrameeva E."/>
            <person name="Chekanov N."/>
            <person name="Fan G."/>
            <person name="Xiao A."/>
            <person name="Zhang H."/>
            <person name="Xu X."/>
            <person name="Yang H."/>
            <person name="Solovyev V."/>
            <person name="Lee S.M."/>
            <person name="Liu X."/>
            <person name="Afonnikov D.A."/>
            <person name="Skryabin K.G."/>
        </authorList>
    </citation>
    <scope>NUCLEOTIDE SEQUENCE [LARGE SCALE GENOMIC DNA]</scope>
    <source>
        <strain evidence="2">AK-0245</strain>
        <tissue evidence="2">Whole organism</tissue>
    </source>
</reference>